<comment type="subcellular location">
    <subcellularLocation>
        <location evidence="1">Cell membrane</location>
        <topology evidence="1">Peripheral membrane protein</topology>
    </subcellularLocation>
</comment>
<evidence type="ECO:0000256" key="4">
    <source>
        <dbReference type="ARBA" id="ARBA00022741"/>
    </source>
</evidence>
<dbReference type="GO" id="GO:0046677">
    <property type="term" value="P:response to antibiotic"/>
    <property type="evidence" value="ECO:0007669"/>
    <property type="project" value="UniProtKB-KW"/>
</dbReference>
<dbReference type="InterPro" id="IPR003439">
    <property type="entry name" value="ABC_transporter-like_ATP-bd"/>
</dbReference>
<keyword evidence="6" id="KW-0046">Antibiotic resistance</keyword>
<dbReference type="GO" id="GO:0005886">
    <property type="term" value="C:plasma membrane"/>
    <property type="evidence" value="ECO:0007669"/>
    <property type="project" value="UniProtKB-SubCell"/>
</dbReference>
<dbReference type="AlphaFoldDB" id="A0A6M8AZS3"/>
<reference evidence="8 9" key="1">
    <citation type="submission" date="2020-05" db="EMBL/GenBank/DDBJ databases">
        <title>Actinomyces sp. zg-325.</title>
        <authorList>
            <person name="Yang C."/>
        </authorList>
    </citation>
    <scope>NUCLEOTIDE SEQUENCE [LARGE SCALE GENOMIC DNA]</scope>
    <source>
        <strain evidence="9">zg-325</strain>
    </source>
</reference>
<dbReference type="InterPro" id="IPR003593">
    <property type="entry name" value="AAA+_ATPase"/>
</dbReference>
<evidence type="ECO:0000256" key="3">
    <source>
        <dbReference type="ARBA" id="ARBA00022448"/>
    </source>
</evidence>
<evidence type="ECO:0000313" key="8">
    <source>
        <dbReference type="EMBL" id="QKD78922.1"/>
    </source>
</evidence>
<evidence type="ECO:0000256" key="6">
    <source>
        <dbReference type="ARBA" id="ARBA00023251"/>
    </source>
</evidence>
<feature type="domain" description="ABC transporter" evidence="7">
    <location>
        <begin position="18"/>
        <end position="244"/>
    </location>
</feature>
<dbReference type="InterPro" id="IPR050763">
    <property type="entry name" value="ABC_transporter_ATP-binding"/>
</dbReference>
<dbReference type="SMART" id="SM00382">
    <property type="entry name" value="AAA"/>
    <property type="match status" value="1"/>
</dbReference>
<dbReference type="Proteomes" id="UP000504752">
    <property type="component" value="Chromosome"/>
</dbReference>
<dbReference type="KEGG" id="amam:HPC72_00370"/>
<evidence type="ECO:0000256" key="5">
    <source>
        <dbReference type="ARBA" id="ARBA00022840"/>
    </source>
</evidence>
<dbReference type="Pfam" id="PF00005">
    <property type="entry name" value="ABC_tran"/>
    <property type="match status" value="1"/>
</dbReference>
<protein>
    <submittedName>
        <fullName evidence="8">ABC transporter ATP-binding protein</fullName>
    </submittedName>
</protein>
<dbReference type="EMBL" id="CP053642">
    <property type="protein sequence ID" value="QKD78922.1"/>
    <property type="molecule type" value="Genomic_DNA"/>
</dbReference>
<evidence type="ECO:0000256" key="2">
    <source>
        <dbReference type="ARBA" id="ARBA00005417"/>
    </source>
</evidence>
<dbReference type="GO" id="GO:0016887">
    <property type="term" value="F:ATP hydrolysis activity"/>
    <property type="evidence" value="ECO:0007669"/>
    <property type="project" value="InterPro"/>
</dbReference>
<dbReference type="GO" id="GO:0005524">
    <property type="term" value="F:ATP binding"/>
    <property type="evidence" value="ECO:0007669"/>
    <property type="project" value="UniProtKB-KW"/>
</dbReference>
<evidence type="ECO:0000256" key="1">
    <source>
        <dbReference type="ARBA" id="ARBA00004202"/>
    </source>
</evidence>
<evidence type="ECO:0000259" key="7">
    <source>
        <dbReference type="PROSITE" id="PS50893"/>
    </source>
</evidence>
<evidence type="ECO:0000313" key="9">
    <source>
        <dbReference type="Proteomes" id="UP000504752"/>
    </source>
</evidence>
<dbReference type="PANTHER" id="PTHR42711">
    <property type="entry name" value="ABC TRANSPORTER ATP-BINDING PROTEIN"/>
    <property type="match status" value="1"/>
</dbReference>
<sequence length="273" mass="28615">MTAALGAFATRDGHAAAVSARGIKQSFRGREILRDVDLVAEPGSFHGLIGPSGAGKTALLKVLYGARRAQAGEVSLLGRAPGGRDRALLARVGVQATASSFFSHATVWEHLSTVAALLGASQARAHQFLDQMGLGRLRDWRVELLPVGARRMLALASAMVHHPEVLFLDEPMADLDRSERADLLDALDEARGEGTTVICAARLLGELGTLCDCVSVLDDGRVVAVGPASSFVADSNRSLTPPLGRAAMAARSRGRVTALDPMPAVLGNKEVLA</sequence>
<name>A0A6M8AZS3_9ACTO</name>
<dbReference type="RefSeq" id="WP_175993976.1">
    <property type="nucleotide sequence ID" value="NZ_CP053642.1"/>
</dbReference>
<dbReference type="SUPFAM" id="SSF52540">
    <property type="entry name" value="P-loop containing nucleoside triphosphate hydrolases"/>
    <property type="match status" value="1"/>
</dbReference>
<keyword evidence="3" id="KW-0813">Transport</keyword>
<keyword evidence="4" id="KW-0547">Nucleotide-binding</keyword>
<dbReference type="Gene3D" id="3.40.50.300">
    <property type="entry name" value="P-loop containing nucleotide triphosphate hydrolases"/>
    <property type="match status" value="1"/>
</dbReference>
<dbReference type="PANTHER" id="PTHR42711:SF5">
    <property type="entry name" value="ABC TRANSPORTER ATP-BINDING PROTEIN NATA"/>
    <property type="match status" value="1"/>
</dbReference>
<proteinExistence type="inferred from homology"/>
<comment type="similarity">
    <text evidence="2">Belongs to the ABC transporter superfamily.</text>
</comment>
<keyword evidence="5 8" id="KW-0067">ATP-binding</keyword>
<accession>A0A6M8AZS3</accession>
<dbReference type="CDD" id="cd03230">
    <property type="entry name" value="ABC_DR_subfamily_A"/>
    <property type="match status" value="1"/>
</dbReference>
<keyword evidence="9" id="KW-1185">Reference proteome</keyword>
<dbReference type="PROSITE" id="PS50893">
    <property type="entry name" value="ABC_TRANSPORTER_2"/>
    <property type="match status" value="1"/>
</dbReference>
<gene>
    <name evidence="8" type="ORF">HPC72_00370</name>
</gene>
<organism evidence="8 9">
    <name type="scientific">Actinomyces marmotae</name>
    <dbReference type="NCBI Taxonomy" id="2737173"/>
    <lineage>
        <taxon>Bacteria</taxon>
        <taxon>Bacillati</taxon>
        <taxon>Actinomycetota</taxon>
        <taxon>Actinomycetes</taxon>
        <taxon>Actinomycetales</taxon>
        <taxon>Actinomycetaceae</taxon>
        <taxon>Actinomyces</taxon>
    </lineage>
</organism>
<dbReference type="InterPro" id="IPR027417">
    <property type="entry name" value="P-loop_NTPase"/>
</dbReference>